<dbReference type="AlphaFoldDB" id="A0A5K0WX59"/>
<protein>
    <submittedName>
        <fullName evidence="2">Uncharacterized protein</fullName>
    </submittedName>
</protein>
<feature type="compositionally biased region" description="Basic residues" evidence="1">
    <location>
        <begin position="49"/>
        <end position="64"/>
    </location>
</feature>
<sequence length="83" mass="9329">MASISGSLAEAYVMKKIYEEKMNRACAEEEAETKKKKKKSPGGSDSGRKRSVMKIFRLRNKVHPNRSQPAMDPPAKSKMQDSL</sequence>
<dbReference type="EMBL" id="LR721775">
    <property type="protein sequence ID" value="VVV57625.1"/>
    <property type="molecule type" value="Genomic_DNA"/>
</dbReference>
<name>A0A5K0WX59_9MAGN</name>
<dbReference type="PANTHER" id="PTHR34950">
    <property type="entry name" value="OS04G0457400 PROTEIN"/>
    <property type="match status" value="1"/>
</dbReference>
<proteinExistence type="predicted"/>
<evidence type="ECO:0000313" key="2">
    <source>
        <dbReference type="EMBL" id="VVV57625.1"/>
    </source>
</evidence>
<gene>
    <name evidence="2" type="ORF">NYM_LOCUS4700</name>
</gene>
<evidence type="ECO:0000256" key="1">
    <source>
        <dbReference type="SAM" id="MobiDB-lite"/>
    </source>
</evidence>
<reference evidence="2" key="1">
    <citation type="submission" date="2019-09" db="EMBL/GenBank/DDBJ databases">
        <authorList>
            <person name="Zhang L."/>
        </authorList>
    </citation>
    <scope>NUCLEOTIDE SEQUENCE</scope>
</reference>
<organism evidence="2">
    <name type="scientific">Nymphaea colorata</name>
    <name type="common">pocket water lily</name>
    <dbReference type="NCBI Taxonomy" id="210225"/>
    <lineage>
        <taxon>Eukaryota</taxon>
        <taxon>Viridiplantae</taxon>
        <taxon>Streptophyta</taxon>
        <taxon>Embryophyta</taxon>
        <taxon>Tracheophyta</taxon>
        <taxon>Spermatophyta</taxon>
        <taxon>Magnoliopsida</taxon>
        <taxon>Nymphaeales</taxon>
        <taxon>Nymphaeaceae</taxon>
        <taxon>Nymphaea</taxon>
    </lineage>
</organism>
<dbReference type="Gramene" id="NC10G0162450.1">
    <property type="protein sequence ID" value="NC10G0162450.1:cds"/>
    <property type="gene ID" value="NC10G0162450"/>
</dbReference>
<dbReference type="PANTHER" id="PTHR34950:SF2">
    <property type="entry name" value="OS10G0364900 PROTEIN"/>
    <property type="match status" value="1"/>
</dbReference>
<feature type="region of interest" description="Disordered" evidence="1">
    <location>
        <begin position="24"/>
        <end position="83"/>
    </location>
</feature>
<accession>A0A5K0WX59</accession>